<protein>
    <recommendedName>
        <fullName evidence="8">Calmodulin</fullName>
    </recommendedName>
</protein>
<feature type="domain" description="EF-hand" evidence="5">
    <location>
        <begin position="2"/>
        <end position="37"/>
    </location>
</feature>
<dbReference type="PANTHER" id="PTHR12932:SF9">
    <property type="entry name" value="TUBULIN POLYMERIZATION-PROMOTING PROTEIN HOMOLOG"/>
    <property type="match status" value="1"/>
</dbReference>
<proteinExistence type="inferred from homology"/>
<dbReference type="Gene3D" id="1.10.150.50">
    <property type="entry name" value="Transcription Factor, Ets-1"/>
    <property type="match status" value="1"/>
</dbReference>
<evidence type="ECO:0000256" key="3">
    <source>
        <dbReference type="SAM" id="MobiDB-lite"/>
    </source>
</evidence>
<dbReference type="PANTHER" id="PTHR12932">
    <property type="entry name" value="P25 ALPHA-RELATED"/>
    <property type="match status" value="1"/>
</dbReference>
<organism evidence="6 7">
    <name type="scientific">Apatococcus fuscideae</name>
    <dbReference type="NCBI Taxonomy" id="2026836"/>
    <lineage>
        <taxon>Eukaryota</taxon>
        <taxon>Viridiplantae</taxon>
        <taxon>Chlorophyta</taxon>
        <taxon>core chlorophytes</taxon>
        <taxon>Trebouxiophyceae</taxon>
        <taxon>Chlorellales</taxon>
        <taxon>Chlorellaceae</taxon>
        <taxon>Apatococcus</taxon>
    </lineage>
</organism>
<feature type="compositionally biased region" description="Low complexity" evidence="3">
    <location>
        <begin position="500"/>
        <end position="512"/>
    </location>
</feature>
<dbReference type="SMART" id="SM00054">
    <property type="entry name" value="EFh"/>
    <property type="match status" value="6"/>
</dbReference>
<dbReference type="EMBL" id="JALJOV010000296">
    <property type="protein sequence ID" value="KAK9864990.1"/>
    <property type="molecule type" value="Genomic_DNA"/>
</dbReference>
<evidence type="ECO:0000259" key="5">
    <source>
        <dbReference type="PROSITE" id="PS50222"/>
    </source>
</evidence>
<dbReference type="Proteomes" id="UP001485043">
    <property type="component" value="Unassembled WGS sequence"/>
</dbReference>
<dbReference type="SMART" id="SM00454">
    <property type="entry name" value="SAM"/>
    <property type="match status" value="1"/>
</dbReference>
<feature type="region of interest" description="Disordered" evidence="3">
    <location>
        <begin position="435"/>
        <end position="512"/>
    </location>
</feature>
<dbReference type="InterPro" id="IPR013761">
    <property type="entry name" value="SAM/pointed_sf"/>
</dbReference>
<sequence length="1221" mass="133149">MSQGGELQQWFRAVDADGSGTISVQELQRALALGQLNFSLAVCAHMIRMFDRSGKGSIDFEAFGRLHQFLMQMQESFRYFDQERRGSLSYNAVHQALQHAGFNLADEAFKAMFRAFDPDLDGRLGLAEYMAMTLFLRSASATFTAFDTQRQNRISLDFNQFIYAVVRLAGGWEVSHPLGDEVTVGSRMGFFKSKNKSFSKKPVEEWGREEVQKWLIVLGMQRYEDKFRAIHGRRLLQLSAADIHELVGTKLDADLMLDAVQELREFKPSRQSSLKDRLRSLSINSTSSNQPLFDPTQLDSSNPSSTPSAADLNQTLDLHQRQRARGPSMVSTPFQHVPAAQPATPEATPPQQASPLQTPFQNGSNPHAGGSPQPDGLLQGRTSGQNGASAPPNTRRSTRAASGAGPSRMPQLDSNPRQEHQVFTELVHSGIVQSGGLRSMEGSGGALGPQGTWQPGPVTASPFASGRPAHSPPRARPPTEDGPPSEEIHSPVRSMAGGNSPSRPSSPVPSLVRQSVAESLHTYLSTNQLVTDLVTYLKRLHIQGVGLVEATERSPIIGHIIGAVWDLSDLAPAAKANKANCQQLCIYAQDMLRIFELKGKQLAFLDNSALEQLLQQVEAANGIVDSCSKPGWLVAMACNEKSIDAFVSVHNNILEVLRSHKMETMPNGRILTFGDYHDVSRPLRRFLKQLGNGSLEEGLRAARFNEEYRRELAKICGLDEQVLLRELDNAGPIPHILMDTQTSSGTEDAPSVITVKSQGTDHRSLFWQYDKAGRGALSFEDMANVIQDLGLLDGASPDEALNIAQMHFNKADLNRDNQISFDEFERFYQSTSASQARKNFHLIVGHQAAKDLFKIFCAFASFGTRQDLEEMDSSMLNKLCRDCKLMGKGLTPTQVELTFASVKLKGRRRITFEQFTDALSLFAEKRGQDLKAIADLILSSHGPQAKGTQPDFVKFHDDKTTYTGVYARGGPTNVEPSSELSAYLDRSSADVRGVKRLPSVSQNEPPVLDLRLPGSVASPASPAAPPSTSSPLPRASFSFGRVPSPATPTMRSSMSGLKGAAPVDASDSGLQAVFMQFASFGSGNASPTKVEMDGRALVKLCREAGLIGGKVNTTSVDIIFSKVKTKGSRKISFTQFLLALEMLAAERGWDSEEARACVSSCMGPATTNTTTAAAVRLHDDRSTYTGVYAKGGPSTVDKRITLESLTNRTNQPGEPSSRMVL</sequence>
<feature type="domain" description="EF-hand" evidence="5">
    <location>
        <begin position="104"/>
        <end position="139"/>
    </location>
</feature>
<evidence type="ECO:0000256" key="2">
    <source>
        <dbReference type="ARBA" id="ARBA00022837"/>
    </source>
</evidence>
<reference evidence="6 7" key="1">
    <citation type="journal article" date="2024" name="Nat. Commun.">
        <title>Phylogenomics reveals the evolutionary origins of lichenization in chlorophyte algae.</title>
        <authorList>
            <person name="Puginier C."/>
            <person name="Libourel C."/>
            <person name="Otte J."/>
            <person name="Skaloud P."/>
            <person name="Haon M."/>
            <person name="Grisel S."/>
            <person name="Petersen M."/>
            <person name="Berrin J.G."/>
            <person name="Delaux P.M."/>
            <person name="Dal Grande F."/>
            <person name="Keller J."/>
        </authorList>
    </citation>
    <scope>NUCLEOTIDE SEQUENCE [LARGE SCALE GENOMIC DNA]</scope>
    <source>
        <strain evidence="6 7">SAG 2523</strain>
    </source>
</reference>
<feature type="compositionally biased region" description="Polar residues" evidence="3">
    <location>
        <begin position="284"/>
        <end position="317"/>
    </location>
</feature>
<gene>
    <name evidence="6" type="ORF">WJX84_011360</name>
</gene>
<feature type="region of interest" description="Disordered" evidence="3">
    <location>
        <begin position="284"/>
        <end position="417"/>
    </location>
</feature>
<dbReference type="PROSITE" id="PS50222">
    <property type="entry name" value="EF_HAND_2"/>
    <property type="match status" value="4"/>
</dbReference>
<feature type="domain" description="EF-hand" evidence="5">
    <location>
        <begin position="799"/>
        <end position="834"/>
    </location>
</feature>
<feature type="compositionally biased region" description="Low complexity" evidence="3">
    <location>
        <begin position="1013"/>
        <end position="1036"/>
    </location>
</feature>
<dbReference type="GO" id="GO:0005874">
    <property type="term" value="C:microtubule"/>
    <property type="evidence" value="ECO:0007669"/>
    <property type="project" value="TreeGrafter"/>
</dbReference>
<dbReference type="GO" id="GO:0046785">
    <property type="term" value="P:microtubule polymerization"/>
    <property type="evidence" value="ECO:0007669"/>
    <property type="project" value="InterPro"/>
</dbReference>
<dbReference type="Pfam" id="PF05517">
    <property type="entry name" value="p25-alpha"/>
    <property type="match status" value="2"/>
</dbReference>
<dbReference type="SUPFAM" id="SSF47473">
    <property type="entry name" value="EF-hand"/>
    <property type="match status" value="4"/>
</dbReference>
<feature type="compositionally biased region" description="Low complexity" evidence="3">
    <location>
        <begin position="338"/>
        <end position="353"/>
    </location>
</feature>
<feature type="domain" description="EF-hand" evidence="5">
    <location>
        <begin position="38"/>
        <end position="73"/>
    </location>
</feature>
<comment type="caution">
    <text evidence="6">The sequence shown here is derived from an EMBL/GenBank/DDBJ whole genome shotgun (WGS) entry which is preliminary data.</text>
</comment>
<dbReference type="GO" id="GO:0001578">
    <property type="term" value="P:microtubule bundle formation"/>
    <property type="evidence" value="ECO:0007669"/>
    <property type="project" value="TreeGrafter"/>
</dbReference>
<feature type="compositionally biased region" description="Polar residues" evidence="3">
    <location>
        <begin position="354"/>
        <end position="365"/>
    </location>
</feature>
<feature type="domain" description="SAM" evidence="4">
    <location>
        <begin position="206"/>
        <end position="246"/>
    </location>
</feature>
<dbReference type="InterPro" id="IPR002048">
    <property type="entry name" value="EF_hand_dom"/>
</dbReference>
<dbReference type="GO" id="GO:0015631">
    <property type="term" value="F:tubulin binding"/>
    <property type="evidence" value="ECO:0007669"/>
    <property type="project" value="InterPro"/>
</dbReference>
<keyword evidence="7" id="KW-1185">Reference proteome</keyword>
<dbReference type="SUPFAM" id="SSF47769">
    <property type="entry name" value="SAM/Pointed domain"/>
    <property type="match status" value="1"/>
</dbReference>
<dbReference type="CDD" id="cd00051">
    <property type="entry name" value="EFh"/>
    <property type="match status" value="1"/>
</dbReference>
<dbReference type="AlphaFoldDB" id="A0AAW1T7E0"/>
<evidence type="ECO:0000313" key="6">
    <source>
        <dbReference type="EMBL" id="KAK9864990.1"/>
    </source>
</evidence>
<evidence type="ECO:0008006" key="8">
    <source>
        <dbReference type="Google" id="ProtNLM"/>
    </source>
</evidence>
<name>A0AAW1T7E0_9CHLO</name>
<evidence type="ECO:0000259" key="4">
    <source>
        <dbReference type="PROSITE" id="PS50105"/>
    </source>
</evidence>
<evidence type="ECO:0000313" key="7">
    <source>
        <dbReference type="Proteomes" id="UP001485043"/>
    </source>
</evidence>
<dbReference type="InterPro" id="IPR008907">
    <property type="entry name" value="TPP/p25"/>
</dbReference>
<dbReference type="Gene3D" id="1.10.238.10">
    <property type="entry name" value="EF-hand"/>
    <property type="match status" value="4"/>
</dbReference>
<feature type="compositionally biased region" description="Polar residues" evidence="3">
    <location>
        <begin position="380"/>
        <end position="395"/>
    </location>
</feature>
<dbReference type="PROSITE" id="PS00018">
    <property type="entry name" value="EF_HAND_1"/>
    <property type="match status" value="2"/>
</dbReference>
<dbReference type="PROSITE" id="PS50105">
    <property type="entry name" value="SAM_DOMAIN"/>
    <property type="match status" value="1"/>
</dbReference>
<comment type="similarity">
    <text evidence="1">Belongs to the TPPP family.</text>
</comment>
<dbReference type="Pfam" id="PF00536">
    <property type="entry name" value="SAM_1"/>
    <property type="match status" value="1"/>
</dbReference>
<dbReference type="GO" id="GO:0005509">
    <property type="term" value="F:calcium ion binding"/>
    <property type="evidence" value="ECO:0007669"/>
    <property type="project" value="InterPro"/>
</dbReference>
<dbReference type="Pfam" id="PF13499">
    <property type="entry name" value="EF-hand_7"/>
    <property type="match status" value="3"/>
</dbReference>
<dbReference type="InterPro" id="IPR018247">
    <property type="entry name" value="EF_Hand_1_Ca_BS"/>
</dbReference>
<accession>A0AAW1T7E0</accession>
<dbReference type="InterPro" id="IPR011992">
    <property type="entry name" value="EF-hand-dom_pair"/>
</dbReference>
<dbReference type="CDD" id="cd16185">
    <property type="entry name" value="EFh_PEF_ALG-2_like"/>
    <property type="match status" value="1"/>
</dbReference>
<dbReference type="InterPro" id="IPR001660">
    <property type="entry name" value="SAM"/>
</dbReference>
<keyword evidence="2" id="KW-0106">Calcium</keyword>
<evidence type="ECO:0000256" key="1">
    <source>
        <dbReference type="ARBA" id="ARBA00010994"/>
    </source>
</evidence>
<feature type="region of interest" description="Disordered" evidence="3">
    <location>
        <begin position="994"/>
        <end position="1061"/>
    </location>
</feature>
<dbReference type="GO" id="GO:0032273">
    <property type="term" value="P:positive regulation of protein polymerization"/>
    <property type="evidence" value="ECO:0007669"/>
    <property type="project" value="TreeGrafter"/>
</dbReference>